<dbReference type="AlphaFoldDB" id="A0A379WSP3"/>
<evidence type="ECO:0000313" key="2">
    <source>
        <dbReference type="Proteomes" id="UP000254712"/>
    </source>
</evidence>
<gene>
    <name evidence="1" type="ORF">NCTC8261_03132</name>
</gene>
<dbReference type="Proteomes" id="UP000254712">
    <property type="component" value="Unassembled WGS sequence"/>
</dbReference>
<accession>A0A379WSP3</accession>
<evidence type="ECO:0000313" key="1">
    <source>
        <dbReference type="EMBL" id="SUH36854.1"/>
    </source>
</evidence>
<name>A0A379WSP3_SALET</name>
<protein>
    <submittedName>
        <fullName evidence="1">Uncharacterized protein</fullName>
    </submittedName>
</protein>
<dbReference type="EMBL" id="UGXT01000002">
    <property type="protein sequence ID" value="SUH36854.1"/>
    <property type="molecule type" value="Genomic_DNA"/>
</dbReference>
<organism evidence="1 2">
    <name type="scientific">Salmonella enterica I</name>
    <dbReference type="NCBI Taxonomy" id="59201"/>
    <lineage>
        <taxon>Bacteria</taxon>
        <taxon>Pseudomonadati</taxon>
        <taxon>Pseudomonadota</taxon>
        <taxon>Gammaproteobacteria</taxon>
        <taxon>Enterobacterales</taxon>
        <taxon>Enterobacteriaceae</taxon>
        <taxon>Salmonella</taxon>
    </lineage>
</organism>
<proteinExistence type="predicted"/>
<reference evidence="1 2" key="1">
    <citation type="submission" date="2018-06" db="EMBL/GenBank/DDBJ databases">
        <authorList>
            <consortium name="Pathogen Informatics"/>
            <person name="Doyle S."/>
        </authorList>
    </citation>
    <scope>NUCLEOTIDE SEQUENCE [LARGE SCALE GENOMIC DNA]</scope>
    <source>
        <strain evidence="1 2">NCTC8261</strain>
    </source>
</reference>
<sequence>MIMLILAPLVGVLGALLLAYGAWLIYPRRVLLLPGRCACSGRGWWRDISTVHSSLSAEVNSVLFGIISTKK</sequence>